<keyword evidence="7" id="KW-1185">Reference proteome</keyword>
<protein>
    <submittedName>
        <fullName evidence="6">LysR family transcriptional regulator</fullName>
    </submittedName>
</protein>
<gene>
    <name evidence="6" type="ORF">O1G21_18605</name>
</gene>
<keyword evidence="3" id="KW-0238">DNA-binding</keyword>
<dbReference type="EMBL" id="CP115450">
    <property type="protein sequence ID" value="WBP87653.1"/>
    <property type="molecule type" value="Genomic_DNA"/>
</dbReference>
<evidence type="ECO:0000256" key="4">
    <source>
        <dbReference type="ARBA" id="ARBA00023163"/>
    </source>
</evidence>
<dbReference type="Pfam" id="PF03466">
    <property type="entry name" value="LysR_substrate"/>
    <property type="match status" value="1"/>
</dbReference>
<evidence type="ECO:0000313" key="7">
    <source>
        <dbReference type="Proteomes" id="UP001212821"/>
    </source>
</evidence>
<reference evidence="7" key="1">
    <citation type="submission" date="2022-12" db="EMBL/GenBank/DDBJ databases">
        <authorList>
            <person name="Mo P."/>
        </authorList>
    </citation>
    <scope>NUCLEOTIDE SEQUENCE [LARGE SCALE GENOMIC DNA]</scope>
    <source>
        <strain evidence="7">HUAS 3-15</strain>
    </source>
</reference>
<evidence type="ECO:0000313" key="6">
    <source>
        <dbReference type="EMBL" id="WBP87653.1"/>
    </source>
</evidence>
<dbReference type="PROSITE" id="PS50931">
    <property type="entry name" value="HTH_LYSR"/>
    <property type="match status" value="1"/>
</dbReference>
<dbReference type="SUPFAM" id="SSF53850">
    <property type="entry name" value="Periplasmic binding protein-like II"/>
    <property type="match status" value="1"/>
</dbReference>
<keyword evidence="4" id="KW-0804">Transcription</keyword>
<dbReference type="PANTHER" id="PTHR30346">
    <property type="entry name" value="TRANSCRIPTIONAL DUAL REGULATOR HCAR-RELATED"/>
    <property type="match status" value="1"/>
</dbReference>
<dbReference type="InterPro" id="IPR000847">
    <property type="entry name" value="LysR_HTH_N"/>
</dbReference>
<proteinExistence type="inferred from homology"/>
<organism evidence="6 7">
    <name type="scientific">Kitasatospora cathayae</name>
    <dbReference type="NCBI Taxonomy" id="3004092"/>
    <lineage>
        <taxon>Bacteria</taxon>
        <taxon>Bacillati</taxon>
        <taxon>Actinomycetota</taxon>
        <taxon>Actinomycetes</taxon>
        <taxon>Kitasatosporales</taxon>
        <taxon>Streptomycetaceae</taxon>
        <taxon>Kitasatospora</taxon>
    </lineage>
</organism>
<keyword evidence="2" id="KW-0805">Transcription regulation</keyword>
<evidence type="ECO:0000256" key="1">
    <source>
        <dbReference type="ARBA" id="ARBA00009437"/>
    </source>
</evidence>
<dbReference type="InterPro" id="IPR005119">
    <property type="entry name" value="LysR_subst-bd"/>
</dbReference>
<dbReference type="Gene3D" id="1.10.10.10">
    <property type="entry name" value="Winged helix-like DNA-binding domain superfamily/Winged helix DNA-binding domain"/>
    <property type="match status" value="1"/>
</dbReference>
<dbReference type="PRINTS" id="PR00039">
    <property type="entry name" value="HTHLYSR"/>
</dbReference>
<dbReference type="RefSeq" id="WP_270145278.1">
    <property type="nucleotide sequence ID" value="NZ_CP115450.1"/>
</dbReference>
<dbReference type="Gene3D" id="3.40.190.10">
    <property type="entry name" value="Periplasmic binding protein-like II"/>
    <property type="match status" value="2"/>
</dbReference>
<accession>A0ABY7Q4S5</accession>
<evidence type="ECO:0000259" key="5">
    <source>
        <dbReference type="PROSITE" id="PS50931"/>
    </source>
</evidence>
<evidence type="ECO:0000256" key="3">
    <source>
        <dbReference type="ARBA" id="ARBA00023125"/>
    </source>
</evidence>
<sequence length="328" mass="35621">MDLDLGQVRAFVVTAEELHFGRAAARLGISQQGLSKRVARLEAALGVRLLERDARGVGLTGAGERFLEPARRVLVLGERAVAAVRETERPLRIDVWGHLYAPMRTLAQAVDAAPGLEVEPVPGRDLPSVAAALLRGESDAGFGRVHALPDGADAGLTHRLVRLEPVDALLSVNHPLAGRDALSPAELRGSVLRYPAAVDRLDFLTRFATRFGITGRVGSTNLGLEHFVDQVAADPSCFSLVPADSPLPDRPGVRTVPLTDPTPLYAWSLLWRIDRNVEQDGQLDCLLRAFTAEAARSRWLEYDPARDWLPDADEAALQPRTDEATLQP</sequence>
<dbReference type="Proteomes" id="UP001212821">
    <property type="component" value="Chromosome"/>
</dbReference>
<comment type="similarity">
    <text evidence="1">Belongs to the LysR transcriptional regulatory family.</text>
</comment>
<dbReference type="InterPro" id="IPR036390">
    <property type="entry name" value="WH_DNA-bd_sf"/>
</dbReference>
<dbReference type="Pfam" id="PF00126">
    <property type="entry name" value="HTH_1"/>
    <property type="match status" value="1"/>
</dbReference>
<dbReference type="PANTHER" id="PTHR30346:SF0">
    <property type="entry name" value="HCA OPERON TRANSCRIPTIONAL ACTIVATOR HCAR"/>
    <property type="match status" value="1"/>
</dbReference>
<dbReference type="SUPFAM" id="SSF46785">
    <property type="entry name" value="Winged helix' DNA-binding domain"/>
    <property type="match status" value="1"/>
</dbReference>
<feature type="domain" description="HTH lysR-type" evidence="5">
    <location>
        <begin position="1"/>
        <end position="60"/>
    </location>
</feature>
<evidence type="ECO:0000256" key="2">
    <source>
        <dbReference type="ARBA" id="ARBA00023015"/>
    </source>
</evidence>
<dbReference type="InterPro" id="IPR036388">
    <property type="entry name" value="WH-like_DNA-bd_sf"/>
</dbReference>
<name>A0ABY7Q4S5_9ACTN</name>